<feature type="domain" description="G-protein coupled receptors family 1 profile" evidence="11">
    <location>
        <begin position="1"/>
        <end position="192"/>
    </location>
</feature>
<keyword evidence="8 10" id="KW-0325">Glycoprotein</keyword>
<dbReference type="OrthoDB" id="6435638at2759"/>
<dbReference type="PROSITE" id="PS50262">
    <property type="entry name" value="G_PROTEIN_RECEP_F1_2"/>
    <property type="match status" value="1"/>
</dbReference>
<keyword evidence="4 10" id="KW-1133">Transmembrane helix</keyword>
<keyword evidence="7 10" id="KW-0675">Receptor</keyword>
<dbReference type="EMBL" id="UYJE01005225">
    <property type="protein sequence ID" value="VDI35255.1"/>
    <property type="molecule type" value="Genomic_DNA"/>
</dbReference>
<evidence type="ECO:0000256" key="10">
    <source>
        <dbReference type="RuleBase" id="RU046427"/>
    </source>
</evidence>
<evidence type="ECO:0000256" key="7">
    <source>
        <dbReference type="ARBA" id="ARBA00023170"/>
    </source>
</evidence>
<dbReference type="Pfam" id="PF00001">
    <property type="entry name" value="7tm_1"/>
    <property type="match status" value="1"/>
</dbReference>
<dbReference type="AlphaFoldDB" id="A0A8B6EIF0"/>
<feature type="transmembrane region" description="Helical" evidence="10">
    <location>
        <begin position="168"/>
        <end position="189"/>
    </location>
</feature>
<keyword evidence="2" id="KW-1003">Cell membrane</keyword>
<gene>
    <name evidence="12" type="ORF">MGAL_10B059473</name>
</gene>
<keyword evidence="3 10" id="KW-0812">Transmembrane</keyword>
<dbReference type="InterPro" id="IPR017452">
    <property type="entry name" value="GPCR_Rhodpsn_7TM"/>
</dbReference>
<evidence type="ECO:0000256" key="8">
    <source>
        <dbReference type="ARBA" id="ARBA00023180"/>
    </source>
</evidence>
<dbReference type="GO" id="GO:0032870">
    <property type="term" value="P:cellular response to hormone stimulus"/>
    <property type="evidence" value="ECO:0007669"/>
    <property type="project" value="TreeGrafter"/>
</dbReference>
<keyword evidence="6 10" id="KW-0472">Membrane</keyword>
<dbReference type="PRINTS" id="PR00896">
    <property type="entry name" value="VASOPRESSINR"/>
</dbReference>
<accession>A0A8B6EIF0</accession>
<dbReference type="PANTHER" id="PTHR24241:SF161">
    <property type="entry name" value="G-PROTEIN COUPLED RECEPTORS FAMILY 1 PROFILE DOMAIN-CONTAINING PROTEIN"/>
    <property type="match status" value="1"/>
</dbReference>
<evidence type="ECO:0000313" key="13">
    <source>
        <dbReference type="Proteomes" id="UP000596742"/>
    </source>
</evidence>
<dbReference type="PANTHER" id="PTHR24241">
    <property type="entry name" value="NEUROPEPTIDE RECEPTOR-RELATED G-PROTEIN COUPLED RECEPTOR"/>
    <property type="match status" value="1"/>
</dbReference>
<dbReference type="SUPFAM" id="SSF81321">
    <property type="entry name" value="Family A G protein-coupled receptor-like"/>
    <property type="match status" value="1"/>
</dbReference>
<feature type="transmembrane region" description="Helical" evidence="10">
    <location>
        <begin position="81"/>
        <end position="104"/>
    </location>
</feature>
<sequence>MYASSYVLVTTAIDRYVSICYPITSQTWTNKRIHCMISLAWIMSLLCAVPQLVLFSYQETDPGSDVYDCWENLSTGPIWKLQIYVTWIFVSIYFVPFCILTAVYSRICYVVWISVGSSSNLPETKRYPRKISFNKTYSIRDSNAENAINKPRVHRKAVSNSKLKTIKLTLAVILCYLLCWGPFFVAQMWSAYDFNAPFTPSTDGVPSNTNISCGEVLTTSLARLRNMTRLLDCYNKVIDECPDYRDNGPDITTKDTFKSFLIGTCKNKHVYENGMECIGNREYLINQYNNKFCLAPSVYLDDVWDAYIQMGDWTWEKYCR</sequence>
<dbReference type="PRINTS" id="PR00237">
    <property type="entry name" value="GPCRRHODOPSN"/>
</dbReference>
<protein>
    <recommendedName>
        <fullName evidence="11">G-protein coupled receptors family 1 profile domain-containing protein</fullName>
    </recommendedName>
</protein>
<comment type="caution">
    <text evidence="12">The sequence shown here is derived from an EMBL/GenBank/DDBJ whole genome shotgun (WGS) entry which is preliminary data.</text>
</comment>
<dbReference type="GO" id="GO:0005886">
    <property type="term" value="C:plasma membrane"/>
    <property type="evidence" value="ECO:0007669"/>
    <property type="project" value="UniProtKB-SubCell"/>
</dbReference>
<organism evidence="12 13">
    <name type="scientific">Mytilus galloprovincialis</name>
    <name type="common">Mediterranean mussel</name>
    <dbReference type="NCBI Taxonomy" id="29158"/>
    <lineage>
        <taxon>Eukaryota</taxon>
        <taxon>Metazoa</taxon>
        <taxon>Spiralia</taxon>
        <taxon>Lophotrochozoa</taxon>
        <taxon>Mollusca</taxon>
        <taxon>Bivalvia</taxon>
        <taxon>Autobranchia</taxon>
        <taxon>Pteriomorphia</taxon>
        <taxon>Mytilida</taxon>
        <taxon>Mytiloidea</taxon>
        <taxon>Mytilidae</taxon>
        <taxon>Mytilinae</taxon>
        <taxon>Mytilus</taxon>
    </lineage>
</organism>
<dbReference type="GO" id="GO:0042277">
    <property type="term" value="F:peptide binding"/>
    <property type="evidence" value="ECO:0007669"/>
    <property type="project" value="TreeGrafter"/>
</dbReference>
<dbReference type="Proteomes" id="UP000596742">
    <property type="component" value="Unassembled WGS sequence"/>
</dbReference>
<dbReference type="GO" id="GO:0005000">
    <property type="term" value="F:vasopressin receptor activity"/>
    <property type="evidence" value="ECO:0007669"/>
    <property type="project" value="InterPro"/>
</dbReference>
<comment type="similarity">
    <text evidence="10">Belongs to the G-protein coupled receptor 1 family. Vasopressin/oxytocin receptor subfamily.</text>
</comment>
<reference evidence="12" key="1">
    <citation type="submission" date="2018-11" db="EMBL/GenBank/DDBJ databases">
        <authorList>
            <person name="Alioto T."/>
            <person name="Alioto T."/>
        </authorList>
    </citation>
    <scope>NUCLEOTIDE SEQUENCE</scope>
</reference>
<dbReference type="InterPro" id="IPR000276">
    <property type="entry name" value="GPCR_Rhodpsn"/>
</dbReference>
<name>A0A8B6EIF0_MYTGA</name>
<evidence type="ECO:0000256" key="1">
    <source>
        <dbReference type="ARBA" id="ARBA00004651"/>
    </source>
</evidence>
<evidence type="ECO:0000256" key="4">
    <source>
        <dbReference type="ARBA" id="ARBA00022989"/>
    </source>
</evidence>
<keyword evidence="5 10" id="KW-0297">G-protein coupled receptor</keyword>
<evidence type="ECO:0000259" key="11">
    <source>
        <dbReference type="PROSITE" id="PS50262"/>
    </source>
</evidence>
<feature type="transmembrane region" description="Helical" evidence="10">
    <location>
        <begin position="36"/>
        <end position="57"/>
    </location>
</feature>
<keyword evidence="9 10" id="KW-0807">Transducer</keyword>
<evidence type="ECO:0000256" key="5">
    <source>
        <dbReference type="ARBA" id="ARBA00023040"/>
    </source>
</evidence>
<evidence type="ECO:0000313" key="12">
    <source>
        <dbReference type="EMBL" id="VDI35255.1"/>
    </source>
</evidence>
<proteinExistence type="inferred from homology"/>
<dbReference type="PROSITE" id="PS00237">
    <property type="entry name" value="G_PROTEIN_RECEP_F1_1"/>
    <property type="match status" value="1"/>
</dbReference>
<keyword evidence="13" id="KW-1185">Reference proteome</keyword>
<evidence type="ECO:0000256" key="3">
    <source>
        <dbReference type="ARBA" id="ARBA00022692"/>
    </source>
</evidence>
<dbReference type="Gene3D" id="1.20.1070.10">
    <property type="entry name" value="Rhodopsin 7-helix transmembrane proteins"/>
    <property type="match status" value="1"/>
</dbReference>
<evidence type="ECO:0000256" key="6">
    <source>
        <dbReference type="ARBA" id="ARBA00023136"/>
    </source>
</evidence>
<evidence type="ECO:0000256" key="2">
    <source>
        <dbReference type="ARBA" id="ARBA00022475"/>
    </source>
</evidence>
<comment type="caution">
    <text evidence="10">Lacks conserved residue(s) required for the propagation of feature annotation.</text>
</comment>
<evidence type="ECO:0000256" key="9">
    <source>
        <dbReference type="ARBA" id="ARBA00023224"/>
    </source>
</evidence>
<comment type="subcellular location">
    <subcellularLocation>
        <location evidence="1 10">Cell membrane</location>
        <topology evidence="1 10">Multi-pass membrane protein</topology>
    </subcellularLocation>
</comment>
<dbReference type="InterPro" id="IPR001817">
    <property type="entry name" value="Vasoprsn_rcpt"/>
</dbReference>